<feature type="compositionally biased region" description="Basic and acidic residues" evidence="1">
    <location>
        <begin position="119"/>
        <end position="133"/>
    </location>
</feature>
<feature type="transmembrane region" description="Helical" evidence="2">
    <location>
        <begin position="6"/>
        <end position="26"/>
    </location>
</feature>
<reference evidence="3" key="1">
    <citation type="submission" date="2022-01" db="EMBL/GenBank/DDBJ databases">
        <title>Genome Sequence Resource for Two Populations of Ditylenchus destructor, the Migratory Endoparasitic Phytonematode.</title>
        <authorList>
            <person name="Zhang H."/>
            <person name="Lin R."/>
            <person name="Xie B."/>
        </authorList>
    </citation>
    <scope>NUCLEOTIDE SEQUENCE</scope>
    <source>
        <strain evidence="3">BazhouSP</strain>
    </source>
</reference>
<gene>
    <name evidence="3" type="ORF">DdX_14030</name>
</gene>
<name>A0AAD4MVA6_9BILA</name>
<sequence>MESPIFLIISFMYCLMSIALWHTIIASPDNSPEDPQFDVSENKETKKILGIDDTIARKFGPQVEAEKKRKRQKEDMKRGYWMRDKGGDETQQPDVSENKDTEILGIDDTIAREFGPQVEAEKKRKRQKEDMKRGHWIVRRKSRTGKKDSDGH</sequence>
<evidence type="ECO:0000313" key="4">
    <source>
        <dbReference type="Proteomes" id="UP001201812"/>
    </source>
</evidence>
<feature type="region of interest" description="Disordered" evidence="1">
    <location>
        <begin position="60"/>
        <end position="152"/>
    </location>
</feature>
<feature type="compositionally biased region" description="Basic residues" evidence="1">
    <location>
        <begin position="134"/>
        <end position="144"/>
    </location>
</feature>
<dbReference type="Proteomes" id="UP001201812">
    <property type="component" value="Unassembled WGS sequence"/>
</dbReference>
<keyword evidence="2" id="KW-1133">Transmembrane helix</keyword>
<comment type="caution">
    <text evidence="3">The sequence shown here is derived from an EMBL/GenBank/DDBJ whole genome shotgun (WGS) entry which is preliminary data.</text>
</comment>
<evidence type="ECO:0000256" key="2">
    <source>
        <dbReference type="SAM" id="Phobius"/>
    </source>
</evidence>
<accession>A0AAD4MVA6</accession>
<evidence type="ECO:0000256" key="1">
    <source>
        <dbReference type="SAM" id="MobiDB-lite"/>
    </source>
</evidence>
<keyword evidence="2" id="KW-0472">Membrane</keyword>
<feature type="compositionally biased region" description="Basic and acidic residues" evidence="1">
    <location>
        <begin position="64"/>
        <end position="88"/>
    </location>
</feature>
<proteinExistence type="predicted"/>
<keyword evidence="2" id="KW-0812">Transmembrane</keyword>
<evidence type="ECO:0000313" key="3">
    <source>
        <dbReference type="EMBL" id="KAI1704809.1"/>
    </source>
</evidence>
<organism evidence="3 4">
    <name type="scientific">Ditylenchus destructor</name>
    <dbReference type="NCBI Taxonomy" id="166010"/>
    <lineage>
        <taxon>Eukaryota</taxon>
        <taxon>Metazoa</taxon>
        <taxon>Ecdysozoa</taxon>
        <taxon>Nematoda</taxon>
        <taxon>Chromadorea</taxon>
        <taxon>Rhabditida</taxon>
        <taxon>Tylenchina</taxon>
        <taxon>Tylenchomorpha</taxon>
        <taxon>Sphaerularioidea</taxon>
        <taxon>Anguinidae</taxon>
        <taxon>Anguininae</taxon>
        <taxon>Ditylenchus</taxon>
    </lineage>
</organism>
<dbReference type="AlphaFoldDB" id="A0AAD4MVA6"/>
<protein>
    <submittedName>
        <fullName evidence="3">Uncharacterized protein</fullName>
    </submittedName>
</protein>
<keyword evidence="4" id="KW-1185">Reference proteome</keyword>
<dbReference type="EMBL" id="JAKKPZ010000063">
    <property type="protein sequence ID" value="KAI1704809.1"/>
    <property type="molecule type" value="Genomic_DNA"/>
</dbReference>